<evidence type="ECO:0000313" key="2">
    <source>
        <dbReference type="Proteomes" id="UP000053593"/>
    </source>
</evidence>
<protein>
    <submittedName>
        <fullName evidence="1">Uncharacterized protein</fullName>
    </submittedName>
</protein>
<name>A0A0D0B150_9AGAR</name>
<gene>
    <name evidence="1" type="ORF">GYMLUDRAFT_46897</name>
</gene>
<accession>A0A0D0B150</accession>
<proteinExistence type="predicted"/>
<dbReference type="AlphaFoldDB" id="A0A0D0B150"/>
<feature type="non-terminal residue" evidence="1">
    <location>
        <position position="120"/>
    </location>
</feature>
<dbReference type="Proteomes" id="UP000053593">
    <property type="component" value="Unassembled WGS sequence"/>
</dbReference>
<keyword evidence="2" id="KW-1185">Reference proteome</keyword>
<reference evidence="1 2" key="1">
    <citation type="submission" date="2014-04" db="EMBL/GenBank/DDBJ databases">
        <title>Evolutionary Origins and Diversification of the Mycorrhizal Mutualists.</title>
        <authorList>
            <consortium name="DOE Joint Genome Institute"/>
            <consortium name="Mycorrhizal Genomics Consortium"/>
            <person name="Kohler A."/>
            <person name="Kuo A."/>
            <person name="Nagy L.G."/>
            <person name="Floudas D."/>
            <person name="Copeland A."/>
            <person name="Barry K.W."/>
            <person name="Cichocki N."/>
            <person name="Veneault-Fourrey C."/>
            <person name="LaButti K."/>
            <person name="Lindquist E.A."/>
            <person name="Lipzen A."/>
            <person name="Lundell T."/>
            <person name="Morin E."/>
            <person name="Murat C."/>
            <person name="Riley R."/>
            <person name="Ohm R."/>
            <person name="Sun H."/>
            <person name="Tunlid A."/>
            <person name="Henrissat B."/>
            <person name="Grigoriev I.V."/>
            <person name="Hibbett D.S."/>
            <person name="Martin F."/>
        </authorList>
    </citation>
    <scope>NUCLEOTIDE SEQUENCE [LARGE SCALE GENOMIC DNA]</scope>
    <source>
        <strain evidence="1 2">FD-317 M1</strain>
    </source>
</reference>
<dbReference type="HOGENOM" id="CLU_2055231_0_0_1"/>
<sequence>MKWDEVYHLVQWRWNPQGAKFLERYPRFDDAQIRYPHLQVHPFHSFTNFLLPRPVGTHTLIPVSLHLTPILKYPLISQPEALYVFLIPSILRALVLNRAADSLRSLPFTDQSGISIIRTS</sequence>
<dbReference type="EMBL" id="KN834795">
    <property type="protein sequence ID" value="KIK56815.1"/>
    <property type="molecule type" value="Genomic_DNA"/>
</dbReference>
<evidence type="ECO:0000313" key="1">
    <source>
        <dbReference type="EMBL" id="KIK56815.1"/>
    </source>
</evidence>
<organism evidence="1 2">
    <name type="scientific">Collybiopsis luxurians FD-317 M1</name>
    <dbReference type="NCBI Taxonomy" id="944289"/>
    <lineage>
        <taxon>Eukaryota</taxon>
        <taxon>Fungi</taxon>
        <taxon>Dikarya</taxon>
        <taxon>Basidiomycota</taxon>
        <taxon>Agaricomycotina</taxon>
        <taxon>Agaricomycetes</taxon>
        <taxon>Agaricomycetidae</taxon>
        <taxon>Agaricales</taxon>
        <taxon>Marasmiineae</taxon>
        <taxon>Omphalotaceae</taxon>
        <taxon>Collybiopsis</taxon>
        <taxon>Collybiopsis luxurians</taxon>
    </lineage>
</organism>